<comment type="caution">
    <text evidence="3">The sequence shown here is derived from an EMBL/GenBank/DDBJ whole genome shotgun (WGS) entry which is preliminary data.</text>
</comment>
<reference evidence="3 4" key="1">
    <citation type="submission" date="2022-12" db="EMBL/GenBank/DDBJ databases">
        <title>Chromosome-level genome assembly of true bugs.</title>
        <authorList>
            <person name="Ma L."/>
            <person name="Li H."/>
        </authorList>
    </citation>
    <scope>NUCLEOTIDE SEQUENCE [LARGE SCALE GENOMIC DNA]</scope>
    <source>
        <strain evidence="3">Lab_2022b</strain>
    </source>
</reference>
<organism evidence="3 4">
    <name type="scientific">Rhynocoris fuscipes</name>
    <dbReference type="NCBI Taxonomy" id="488301"/>
    <lineage>
        <taxon>Eukaryota</taxon>
        <taxon>Metazoa</taxon>
        <taxon>Ecdysozoa</taxon>
        <taxon>Arthropoda</taxon>
        <taxon>Hexapoda</taxon>
        <taxon>Insecta</taxon>
        <taxon>Pterygota</taxon>
        <taxon>Neoptera</taxon>
        <taxon>Paraneoptera</taxon>
        <taxon>Hemiptera</taxon>
        <taxon>Heteroptera</taxon>
        <taxon>Panheteroptera</taxon>
        <taxon>Cimicomorpha</taxon>
        <taxon>Reduviidae</taxon>
        <taxon>Harpactorinae</taxon>
        <taxon>Harpactorini</taxon>
        <taxon>Rhynocoris</taxon>
    </lineage>
</organism>
<evidence type="ECO:0000313" key="3">
    <source>
        <dbReference type="EMBL" id="KAK9508350.1"/>
    </source>
</evidence>
<proteinExistence type="predicted"/>
<keyword evidence="2" id="KW-0812">Transmembrane</keyword>
<accession>A0AAW1DIQ1</accession>
<dbReference type="Proteomes" id="UP001461498">
    <property type="component" value="Unassembled WGS sequence"/>
</dbReference>
<protein>
    <submittedName>
        <fullName evidence="3">Uncharacterized protein</fullName>
    </submittedName>
</protein>
<feature type="region of interest" description="Disordered" evidence="1">
    <location>
        <begin position="252"/>
        <end position="280"/>
    </location>
</feature>
<gene>
    <name evidence="3" type="ORF">O3M35_005936</name>
</gene>
<evidence type="ECO:0000313" key="4">
    <source>
        <dbReference type="Proteomes" id="UP001461498"/>
    </source>
</evidence>
<evidence type="ECO:0000256" key="1">
    <source>
        <dbReference type="SAM" id="MobiDB-lite"/>
    </source>
</evidence>
<evidence type="ECO:0000256" key="2">
    <source>
        <dbReference type="SAM" id="Phobius"/>
    </source>
</evidence>
<feature type="transmembrane region" description="Helical" evidence="2">
    <location>
        <begin position="12"/>
        <end position="30"/>
    </location>
</feature>
<sequence>MQNNNRRCGGWVSKLVAISLAVIYLITVSLVHNSPYIWLSLILVLMLCLTSFAYTRDKPLIRWNSRNNSQTNNQNEQEPEMTEVPAAIWMSDVPPTYSNVIAANNNNNNNTQSPPVTPPPSYGSALVMFPWLANGQQSPDVSRLIENARFRSVSRQVSEISGNFNCNSSISRQTSRIDSISAAVCADSLTRQATLKLEDISTVRQLSAISRQISHATVLSRQISLQENKQQQEQKEKDENCIVIAVDSQQSEITPDKLEEDSKKDGKLELTETNDNEKVV</sequence>
<keyword evidence="2" id="KW-0472">Membrane</keyword>
<feature type="compositionally biased region" description="Basic and acidic residues" evidence="1">
    <location>
        <begin position="254"/>
        <end position="280"/>
    </location>
</feature>
<keyword evidence="4" id="KW-1185">Reference proteome</keyword>
<name>A0AAW1DIQ1_9HEMI</name>
<keyword evidence="2" id="KW-1133">Transmembrane helix</keyword>
<dbReference type="AlphaFoldDB" id="A0AAW1DIQ1"/>
<feature type="transmembrane region" description="Helical" evidence="2">
    <location>
        <begin position="36"/>
        <end position="55"/>
    </location>
</feature>
<dbReference type="EMBL" id="JAPXFL010000003">
    <property type="protein sequence ID" value="KAK9508350.1"/>
    <property type="molecule type" value="Genomic_DNA"/>
</dbReference>